<evidence type="ECO:0000313" key="10">
    <source>
        <dbReference type="RefSeq" id="XP_022254447.1"/>
    </source>
</evidence>
<evidence type="ECO:0000256" key="6">
    <source>
        <dbReference type="ARBA" id="ARBA00023136"/>
    </source>
</evidence>
<evidence type="ECO:0000256" key="5">
    <source>
        <dbReference type="ARBA" id="ARBA00023054"/>
    </source>
</evidence>
<evidence type="ECO:0000256" key="3">
    <source>
        <dbReference type="ARBA" id="ARBA00022692"/>
    </source>
</evidence>
<keyword evidence="9" id="KW-1185">Reference proteome</keyword>
<reference evidence="10 11" key="1">
    <citation type="submission" date="2025-05" db="UniProtKB">
        <authorList>
            <consortium name="RefSeq"/>
        </authorList>
    </citation>
    <scope>IDENTIFICATION</scope>
    <source>
        <tissue evidence="10 11">Muscle</tissue>
    </source>
</reference>
<dbReference type="Proteomes" id="UP000694941">
    <property type="component" value="Unplaced"/>
</dbReference>
<evidence type="ECO:0000256" key="1">
    <source>
        <dbReference type="ARBA" id="ARBA00004167"/>
    </source>
</evidence>
<dbReference type="RefSeq" id="XP_022254447.1">
    <property type="nucleotide sequence ID" value="XM_022398739.1"/>
</dbReference>
<comment type="subcellular location">
    <subcellularLocation>
        <location evidence="1">Membrane</location>
        <topology evidence="1">Single-pass membrane protein</topology>
    </subcellularLocation>
</comment>
<keyword evidence="4 8" id="KW-1133">Transmembrane helix</keyword>
<feature type="transmembrane region" description="Helical" evidence="8">
    <location>
        <begin position="67"/>
        <end position="87"/>
    </location>
</feature>
<sequence>MSLIKQIEEKDALIKQYHKQLEKIQERLNITMLTSEQRMELETEVNDIKDELNKLEKELKGLRKENFRSLILAATLLILIFLVYYFLSPV</sequence>
<name>A0ABM1TEZ3_LIMPO</name>
<evidence type="ECO:0000256" key="8">
    <source>
        <dbReference type="SAM" id="Phobius"/>
    </source>
</evidence>
<evidence type="ECO:0000256" key="4">
    <source>
        <dbReference type="ARBA" id="ARBA00022989"/>
    </source>
</evidence>
<evidence type="ECO:0000313" key="11">
    <source>
        <dbReference type="RefSeq" id="XP_022254449.1"/>
    </source>
</evidence>
<evidence type="ECO:0000256" key="2">
    <source>
        <dbReference type="ARBA" id="ARBA00022350"/>
    </source>
</evidence>
<organism evidence="9 11">
    <name type="scientific">Limulus polyphemus</name>
    <name type="common">Atlantic horseshoe crab</name>
    <dbReference type="NCBI Taxonomy" id="6850"/>
    <lineage>
        <taxon>Eukaryota</taxon>
        <taxon>Metazoa</taxon>
        <taxon>Ecdysozoa</taxon>
        <taxon>Arthropoda</taxon>
        <taxon>Chelicerata</taxon>
        <taxon>Merostomata</taxon>
        <taxon>Xiphosura</taxon>
        <taxon>Limulidae</taxon>
        <taxon>Limulus</taxon>
    </lineage>
</organism>
<accession>A0ABM1TEZ3</accession>
<dbReference type="GeneID" id="111088481"/>
<dbReference type="RefSeq" id="XP_022254449.1">
    <property type="nucleotide sequence ID" value="XM_022398741.1"/>
</dbReference>
<gene>
    <name evidence="10 11" type="primary">LOC111088481</name>
</gene>
<keyword evidence="6 8" id="KW-0472">Membrane</keyword>
<dbReference type="Pfam" id="PF15188">
    <property type="entry name" value="CCDC-167"/>
    <property type="match status" value="1"/>
</dbReference>
<keyword evidence="3 8" id="KW-0812">Transmembrane</keyword>
<dbReference type="PANTHER" id="PTHR31759">
    <property type="entry name" value="COILED-COIL DOMAIN-CONTAINING PROTEIN 167"/>
    <property type="match status" value="1"/>
</dbReference>
<protein>
    <recommendedName>
        <fullName evidence="2">Coiled-coil domain-containing protein 167</fullName>
    </recommendedName>
</protein>
<dbReference type="InterPro" id="IPR028194">
    <property type="entry name" value="CC167"/>
</dbReference>
<keyword evidence="5 7" id="KW-0175">Coiled coil</keyword>
<evidence type="ECO:0000313" key="9">
    <source>
        <dbReference type="Proteomes" id="UP000694941"/>
    </source>
</evidence>
<proteinExistence type="predicted"/>
<feature type="coiled-coil region" evidence="7">
    <location>
        <begin position="7"/>
        <end position="65"/>
    </location>
</feature>
<evidence type="ECO:0000256" key="7">
    <source>
        <dbReference type="SAM" id="Coils"/>
    </source>
</evidence>
<dbReference type="PANTHER" id="PTHR31759:SF1">
    <property type="entry name" value="COILED-COIL DOMAIN-CONTAINING PROTEIN 167"/>
    <property type="match status" value="1"/>
</dbReference>